<evidence type="ECO:0000259" key="2">
    <source>
        <dbReference type="Pfam" id="PF13529"/>
    </source>
</evidence>
<feature type="domain" description="Peptidase C39-like" evidence="2">
    <location>
        <begin position="256"/>
        <end position="403"/>
    </location>
</feature>
<sequence length="452" mass="48735">MTGHTPDRSSPHPSRQSEPRGSSGSDTGPGLAALHRWADSASFADGTAEGLVLTDHHPAFPGRTALAWHEHVGSTSYTDPFGHGPGTWRYARWTSPWTPVGLELDRPGAPQAHNAPDPVGADELVPSWTATGPTHSRLTVRLQVRDATGNESDWYTMAQWAPGDETVHRTTVPAQSDAFGTIEIDTFTAAPGRTTHAFRIQTLLLLADDQEPDPRGTATSDAPPALHSLTMMVSNKAAPTRHTVSGHGGAWGTILEVPQRSQEVHTGHCPQYDGGGEAWAGPACTAMLTAYFGRGPADDELLWIDPKDPAPDVDFTARAVYDYAYKGCGNWAFNAAYPARYGLLGIVTRLRSLTELEHFITAGIPIATAQSARSNELGGYSTAGNIMVVRGFEENGDVVVNDPLSPTDKDVRRTYPRGDFERVWMAGGGIIYLVHPPQHQLPPNIPGLPRNW</sequence>
<evidence type="ECO:0000256" key="1">
    <source>
        <dbReference type="SAM" id="MobiDB-lite"/>
    </source>
</evidence>
<evidence type="ECO:0000313" key="4">
    <source>
        <dbReference type="Proteomes" id="UP001596435"/>
    </source>
</evidence>
<dbReference type="Gene3D" id="3.90.70.10">
    <property type="entry name" value="Cysteine proteinases"/>
    <property type="match status" value="1"/>
</dbReference>
<comment type="caution">
    <text evidence="3">The sequence shown here is derived from an EMBL/GenBank/DDBJ whole genome shotgun (WGS) entry which is preliminary data.</text>
</comment>
<dbReference type="RefSeq" id="WP_345703883.1">
    <property type="nucleotide sequence ID" value="NZ_BAABKV010000001.1"/>
</dbReference>
<feature type="region of interest" description="Disordered" evidence="1">
    <location>
        <begin position="1"/>
        <end position="31"/>
    </location>
</feature>
<gene>
    <name evidence="3" type="ORF">ACFQMG_26675</name>
</gene>
<protein>
    <submittedName>
        <fullName evidence="3">C39 family peptidase</fullName>
    </submittedName>
</protein>
<keyword evidence="4" id="KW-1185">Reference proteome</keyword>
<accession>A0ABW2G0V4</accession>
<dbReference type="InterPro" id="IPR039564">
    <property type="entry name" value="Peptidase_C39-like"/>
</dbReference>
<dbReference type="EMBL" id="JBHTAJ010000061">
    <property type="protein sequence ID" value="MFC7183138.1"/>
    <property type="molecule type" value="Genomic_DNA"/>
</dbReference>
<evidence type="ECO:0000313" key="3">
    <source>
        <dbReference type="EMBL" id="MFC7183138.1"/>
    </source>
</evidence>
<reference evidence="4" key="1">
    <citation type="journal article" date="2019" name="Int. J. Syst. Evol. Microbiol.">
        <title>The Global Catalogue of Microorganisms (GCM) 10K type strain sequencing project: providing services to taxonomists for standard genome sequencing and annotation.</title>
        <authorList>
            <consortium name="The Broad Institute Genomics Platform"/>
            <consortium name="The Broad Institute Genome Sequencing Center for Infectious Disease"/>
            <person name="Wu L."/>
            <person name="Ma J."/>
        </authorList>
    </citation>
    <scope>NUCLEOTIDE SEQUENCE [LARGE SCALE GENOMIC DNA]</scope>
    <source>
        <strain evidence="4">CGMCC 1.12859</strain>
    </source>
</reference>
<feature type="compositionally biased region" description="Basic and acidic residues" evidence="1">
    <location>
        <begin position="1"/>
        <end position="18"/>
    </location>
</feature>
<proteinExistence type="predicted"/>
<organism evidence="3 4">
    <name type="scientific">Kitasatospora paranensis</name>
    <dbReference type="NCBI Taxonomy" id="258053"/>
    <lineage>
        <taxon>Bacteria</taxon>
        <taxon>Bacillati</taxon>
        <taxon>Actinomycetota</taxon>
        <taxon>Actinomycetes</taxon>
        <taxon>Kitasatosporales</taxon>
        <taxon>Streptomycetaceae</taxon>
        <taxon>Kitasatospora</taxon>
    </lineage>
</organism>
<name>A0ABW2G0V4_9ACTN</name>
<dbReference type="Pfam" id="PF13529">
    <property type="entry name" value="Peptidase_C39_2"/>
    <property type="match status" value="1"/>
</dbReference>
<dbReference type="Proteomes" id="UP001596435">
    <property type="component" value="Unassembled WGS sequence"/>
</dbReference>